<dbReference type="SUPFAM" id="SSF52025">
    <property type="entry name" value="PA domain"/>
    <property type="match status" value="1"/>
</dbReference>
<name>A0ABZ0BAA0_9SPHN</name>
<organism evidence="4 5">
    <name type="scientific">Stakelama saccharophila</name>
    <dbReference type="NCBI Taxonomy" id="3075605"/>
    <lineage>
        <taxon>Bacteria</taxon>
        <taxon>Pseudomonadati</taxon>
        <taxon>Pseudomonadota</taxon>
        <taxon>Alphaproteobacteria</taxon>
        <taxon>Sphingomonadales</taxon>
        <taxon>Sphingomonadaceae</taxon>
        <taxon>Stakelama</taxon>
    </lineage>
</organism>
<dbReference type="Gene3D" id="3.50.30.30">
    <property type="match status" value="1"/>
</dbReference>
<dbReference type="SUPFAM" id="SSF53187">
    <property type="entry name" value="Zn-dependent exopeptidases"/>
    <property type="match status" value="1"/>
</dbReference>
<evidence type="ECO:0000313" key="4">
    <source>
        <dbReference type="EMBL" id="WNO54336.1"/>
    </source>
</evidence>
<proteinExistence type="predicted"/>
<dbReference type="InterPro" id="IPR045175">
    <property type="entry name" value="M28_fam"/>
</dbReference>
<dbReference type="PANTHER" id="PTHR12147">
    <property type="entry name" value="METALLOPEPTIDASE M28 FAMILY MEMBER"/>
    <property type="match status" value="1"/>
</dbReference>
<feature type="domain" description="PA" evidence="2">
    <location>
        <begin position="151"/>
        <end position="222"/>
    </location>
</feature>
<evidence type="ECO:0000259" key="2">
    <source>
        <dbReference type="Pfam" id="PF02225"/>
    </source>
</evidence>
<keyword evidence="1" id="KW-0732">Signal</keyword>
<gene>
    <name evidence="4" type="ORF">RPR59_03515</name>
</gene>
<evidence type="ECO:0000256" key="1">
    <source>
        <dbReference type="SAM" id="SignalP"/>
    </source>
</evidence>
<dbReference type="RefSeq" id="WP_313916709.1">
    <property type="nucleotide sequence ID" value="NZ_CP135076.1"/>
</dbReference>
<evidence type="ECO:0000259" key="3">
    <source>
        <dbReference type="Pfam" id="PF04389"/>
    </source>
</evidence>
<dbReference type="InterPro" id="IPR046450">
    <property type="entry name" value="PA_dom_sf"/>
</dbReference>
<sequence>MVRFALPLALLPLATAAVAQTADVPADTAAKAAAARAERNAVLTKALPPEQAAMKAHVMFLASDAMRGREAGSEEYDIAAQYVASQFYAAGLRPAGDDGGYLQRVPLVSYKPADKGSFALGTDGRKRKLTFGEEYVPSGNPEAAVTKVGAPIVLVGQGIVAPGHDRDDYAGVDVRGKIVAVVRGAPESYDGEQRAHFGSTSTKAAIAAAHGAAGVVILDPGSLERAAKYYDHARVTWADAQGNGHPAAPGTPILGTIGGKAAGRLLDAAGLTADDLTSERFRAVALPVTLTATVNTAREAMESSNVAGILPGSDPQVGDQVVVLSAHLDHVGVGDPDDTGDTIYNGAEDNAVGIASLIEEARRFKASGKPPKRSILFLAVTAEEKGLVGSDYFARHPTVPKDKLVADVNLDMPILTYPFEDVIAFGAERSTLGPIVKQAARDAGVAFSPDPMPEMGLFVRSDHYRFVQQGIPSVFLWPGEKGPGKAAVEEFFDKHYHQPSDQIGKSGIDWAQGVRFIDVNYQIARQIADAEKRPAWNRGDFFGTLYHGYGAK</sequence>
<dbReference type="Proteomes" id="UP001302249">
    <property type="component" value="Chromosome"/>
</dbReference>
<keyword evidence="5" id="KW-1185">Reference proteome</keyword>
<dbReference type="InterPro" id="IPR007484">
    <property type="entry name" value="Peptidase_M28"/>
</dbReference>
<dbReference type="Pfam" id="PF02225">
    <property type="entry name" value="PA"/>
    <property type="match status" value="1"/>
</dbReference>
<protein>
    <submittedName>
        <fullName evidence="4">M20/M25/M40 family metallo-hydrolase</fullName>
    </submittedName>
</protein>
<accession>A0ABZ0BAA0</accession>
<dbReference type="PANTHER" id="PTHR12147:SF26">
    <property type="entry name" value="PEPTIDASE M28 DOMAIN-CONTAINING PROTEIN"/>
    <property type="match status" value="1"/>
</dbReference>
<dbReference type="Pfam" id="PF04389">
    <property type="entry name" value="Peptidase_M28"/>
    <property type="match status" value="1"/>
</dbReference>
<feature type="chain" id="PRO_5045427266" evidence="1">
    <location>
        <begin position="20"/>
        <end position="552"/>
    </location>
</feature>
<evidence type="ECO:0000313" key="5">
    <source>
        <dbReference type="Proteomes" id="UP001302249"/>
    </source>
</evidence>
<dbReference type="Gene3D" id="3.40.630.10">
    <property type="entry name" value="Zn peptidases"/>
    <property type="match status" value="2"/>
</dbReference>
<feature type="signal peptide" evidence="1">
    <location>
        <begin position="1"/>
        <end position="19"/>
    </location>
</feature>
<reference evidence="4 5" key="1">
    <citation type="submission" date="2023-09" db="EMBL/GenBank/DDBJ databases">
        <authorList>
            <person name="Rey-Velasco X."/>
        </authorList>
    </citation>
    <scope>NUCLEOTIDE SEQUENCE [LARGE SCALE GENOMIC DNA]</scope>
    <source>
        <strain evidence="4 5">W311</strain>
    </source>
</reference>
<feature type="domain" description="Peptidase M28" evidence="3">
    <location>
        <begin position="305"/>
        <end position="518"/>
    </location>
</feature>
<dbReference type="InterPro" id="IPR003137">
    <property type="entry name" value="PA_domain"/>
</dbReference>
<dbReference type="EMBL" id="CP135076">
    <property type="protein sequence ID" value="WNO54336.1"/>
    <property type="molecule type" value="Genomic_DNA"/>
</dbReference>